<dbReference type="BioCyc" id="CSTA292563:G1353-2683-MONOMER"/>
<reference evidence="4" key="1">
    <citation type="journal article" date="2013" name="Proc. Natl. Acad. Sci. U.S.A.">
        <title>Improving the coverage of the cyanobacterial phylum using diversity-driven genome sequencing.</title>
        <authorList>
            <person name="Shih P.M."/>
            <person name="Wu D."/>
            <person name="Latifi A."/>
            <person name="Axen S.D."/>
            <person name="Fewer D.P."/>
            <person name="Talla E."/>
            <person name="Calteau A."/>
            <person name="Cai F."/>
            <person name="Tandeau de Marsac N."/>
            <person name="Rippka R."/>
            <person name="Herdman M."/>
            <person name="Sivonen K."/>
            <person name="Coursin T."/>
            <person name="Laurent T."/>
            <person name="Goodwin L."/>
            <person name="Nolan M."/>
            <person name="Davenport K.W."/>
            <person name="Han C.S."/>
            <person name="Rubin E.M."/>
            <person name="Eisen J.A."/>
            <person name="Woyke T."/>
            <person name="Gugger M."/>
            <person name="Kerfeld C.A."/>
        </authorList>
    </citation>
    <scope>NUCLEOTIDE SEQUENCE [LARGE SCALE GENOMIC DNA]</scope>
    <source>
        <strain evidence="4">ATCC 29140 / PCC 7202</strain>
    </source>
</reference>
<dbReference type="GO" id="GO:0016757">
    <property type="term" value="F:glycosyltransferase activity"/>
    <property type="evidence" value="ECO:0007669"/>
    <property type="project" value="InterPro"/>
</dbReference>
<dbReference type="Proteomes" id="UP000010483">
    <property type="component" value="Chromosome"/>
</dbReference>
<organism evidence="3 4">
    <name type="scientific">Cyanobacterium stanieri (strain ATCC 29140 / PCC 7202)</name>
    <dbReference type="NCBI Taxonomy" id="292563"/>
    <lineage>
        <taxon>Bacteria</taxon>
        <taxon>Bacillati</taxon>
        <taxon>Cyanobacteriota</taxon>
        <taxon>Cyanophyceae</taxon>
        <taxon>Oscillatoriophycideae</taxon>
        <taxon>Chroococcales</taxon>
        <taxon>Geminocystaceae</taxon>
        <taxon>Cyanobacterium</taxon>
    </lineage>
</organism>
<dbReference type="AlphaFoldDB" id="K9YNV2"/>
<dbReference type="SUPFAM" id="SSF53756">
    <property type="entry name" value="UDP-Glycosyltransferase/glycogen phosphorylase"/>
    <property type="match status" value="1"/>
</dbReference>
<dbReference type="Pfam" id="PF00534">
    <property type="entry name" value="Glycos_transf_1"/>
    <property type="match status" value="1"/>
</dbReference>
<evidence type="ECO:0000259" key="2">
    <source>
        <dbReference type="Pfam" id="PF00534"/>
    </source>
</evidence>
<evidence type="ECO:0000313" key="4">
    <source>
        <dbReference type="Proteomes" id="UP000010483"/>
    </source>
</evidence>
<gene>
    <name evidence="3" type="ordered locus">Cyast_2678</name>
</gene>
<keyword evidence="4" id="KW-1185">Reference proteome</keyword>
<dbReference type="Gene3D" id="3.40.50.2000">
    <property type="entry name" value="Glycogen Phosphorylase B"/>
    <property type="match status" value="2"/>
</dbReference>
<accession>K9YNV2</accession>
<dbReference type="InterPro" id="IPR001296">
    <property type="entry name" value="Glyco_trans_1"/>
</dbReference>
<evidence type="ECO:0000313" key="3">
    <source>
        <dbReference type="EMBL" id="AFZ48621.1"/>
    </source>
</evidence>
<evidence type="ECO:0000256" key="1">
    <source>
        <dbReference type="ARBA" id="ARBA00022679"/>
    </source>
</evidence>
<keyword evidence="1 3" id="KW-0808">Transferase</keyword>
<dbReference type="STRING" id="292563.Cyast_2678"/>
<dbReference type="EMBL" id="CP003940">
    <property type="protein sequence ID" value="AFZ48621.1"/>
    <property type="molecule type" value="Genomic_DNA"/>
</dbReference>
<dbReference type="KEGG" id="csn:Cyast_2678"/>
<dbReference type="PATRIC" id="fig|292563.3.peg.2796"/>
<dbReference type="eggNOG" id="COG0438">
    <property type="taxonomic scope" value="Bacteria"/>
</dbReference>
<proteinExistence type="predicted"/>
<feature type="domain" description="Glycosyl transferase family 1" evidence="2">
    <location>
        <begin position="255"/>
        <end position="422"/>
    </location>
</feature>
<name>K9YNV2_CYASC</name>
<sequence>MTVNKKVVFCASDLEEKYYRGIGFYAQSVIKSTKKLGYNNYLLTSAKNNQIINLQQLNILRNFDDPIEPSLRRIALDYISTSIGKKKAKEVNQVPSSYYNNNKLNYLSAIDGYINHTSIYKTIDLHAVLSKSAFKVDTKKADILFSTAPSPVKNNYKNGLTIQTIHDLIPLVTLYHPAANRFNSLFYKNVLGALKYSDLILTISEFSKQEILKTFPDSKYEEKIKVIYQPIPIDEADKKVAENEIFNEGILNKYKLEKQNYILYVGALEMRKNIDLLIDAYSTIKDKIKMPLILVGSLGYGKETFIDKIDIDPDSKNVRITKRNYASVRHIGYVNDLEKLILLRNANCFVFPSLYEGFGLPSLEAMSMGCPVLTSRISAIPEACQDAALYVNPNNIAEIAEGILEMVNNNTLREELIIKGEKLSSKYTFDNYQSQVAKILSDL</sequence>
<dbReference type="CDD" id="cd03809">
    <property type="entry name" value="GT4_MtfB-like"/>
    <property type="match status" value="1"/>
</dbReference>
<protein>
    <submittedName>
        <fullName evidence="3">Glycosyl transferase group 1</fullName>
    </submittedName>
</protein>
<dbReference type="PANTHER" id="PTHR46401">
    <property type="entry name" value="GLYCOSYLTRANSFERASE WBBK-RELATED"/>
    <property type="match status" value="1"/>
</dbReference>
<dbReference type="PANTHER" id="PTHR46401:SF2">
    <property type="entry name" value="GLYCOSYLTRANSFERASE WBBK-RELATED"/>
    <property type="match status" value="1"/>
</dbReference>
<dbReference type="HOGENOM" id="CLU_009583_27_6_3"/>